<keyword evidence="21" id="KW-1185">Reference proteome</keyword>
<dbReference type="AlphaFoldDB" id="A0A2Z4UEE3"/>
<evidence type="ECO:0000256" key="3">
    <source>
        <dbReference type="ARBA" id="ARBA00022605"/>
    </source>
</evidence>
<evidence type="ECO:0000256" key="5">
    <source>
        <dbReference type="ARBA" id="ARBA00022723"/>
    </source>
</evidence>
<evidence type="ECO:0000256" key="2">
    <source>
        <dbReference type="ARBA" id="ARBA00006486"/>
    </source>
</evidence>
<feature type="domain" description="Dihydroxy-acid/6-phosphogluconate dehydratase C-terminal" evidence="19">
    <location>
        <begin position="364"/>
        <end position="552"/>
    </location>
</feature>
<dbReference type="UniPathway" id="UPA00049">
    <property type="reaction ID" value="UER00061"/>
</dbReference>
<dbReference type="InterPro" id="IPR056740">
    <property type="entry name" value="ILV_EDD_C"/>
</dbReference>
<evidence type="ECO:0000256" key="13">
    <source>
        <dbReference type="ARBA" id="ARBA00029437"/>
    </source>
</evidence>
<accession>A0A2Z4UEE3</accession>
<evidence type="ECO:0000256" key="9">
    <source>
        <dbReference type="ARBA" id="ARBA00023239"/>
    </source>
</evidence>
<dbReference type="OrthoDB" id="9807077at2"/>
<dbReference type="GO" id="GO:0005829">
    <property type="term" value="C:cytosol"/>
    <property type="evidence" value="ECO:0007669"/>
    <property type="project" value="TreeGrafter"/>
</dbReference>
<dbReference type="SUPFAM" id="SSF143975">
    <property type="entry name" value="IlvD/EDD N-terminal domain-like"/>
    <property type="match status" value="1"/>
</dbReference>
<evidence type="ECO:0000256" key="11">
    <source>
        <dbReference type="ARBA" id="ARBA00029304"/>
    </source>
</evidence>
<comment type="pathway">
    <text evidence="13">Amino-acid biosynthesis; L-isoleucine biosynthesis; L-isoleucine from 2-oxobutanoate: step 3/4.</text>
</comment>
<evidence type="ECO:0000256" key="16">
    <source>
        <dbReference type="NCBIfam" id="TIGR00110"/>
    </source>
</evidence>
<keyword evidence="7" id="KW-0408">Iron</keyword>
<comment type="catalytic activity">
    <reaction evidence="11">
        <text>(2R)-2,3-dihydroxy-3-methylbutanoate = 3-methyl-2-oxobutanoate + H2O</text>
        <dbReference type="Rhea" id="RHEA:24809"/>
        <dbReference type="ChEBI" id="CHEBI:11851"/>
        <dbReference type="ChEBI" id="CHEBI:15377"/>
        <dbReference type="ChEBI" id="CHEBI:49072"/>
        <dbReference type="EC" id="4.2.1.9"/>
    </reaction>
    <physiologicalReaction direction="left-to-right" evidence="11">
        <dbReference type="Rhea" id="RHEA:24810"/>
    </physiologicalReaction>
</comment>
<gene>
    <name evidence="20" type="primary">ilvD</name>
    <name evidence="20" type="ORF">DQQ01_15640</name>
</gene>
<comment type="similarity">
    <text evidence="2">Belongs to the IlvD/Edd family.</text>
</comment>
<evidence type="ECO:0000256" key="17">
    <source>
        <dbReference type="SAM" id="MobiDB-lite"/>
    </source>
</evidence>
<evidence type="ECO:0000256" key="15">
    <source>
        <dbReference type="ARBA" id="ARBA00034078"/>
    </source>
</evidence>
<dbReference type="InterPro" id="IPR037237">
    <property type="entry name" value="IlvD/EDD_N"/>
</dbReference>
<keyword evidence="6" id="KW-0460">Magnesium</keyword>
<comment type="pathway">
    <text evidence="12">Amino-acid biosynthesis; L-valine biosynthesis; L-valine from pyruvate: step 3/4.</text>
</comment>
<dbReference type="PANTHER" id="PTHR43661">
    <property type="entry name" value="D-XYLONATE DEHYDRATASE"/>
    <property type="match status" value="1"/>
</dbReference>
<evidence type="ECO:0000256" key="8">
    <source>
        <dbReference type="ARBA" id="ARBA00023014"/>
    </source>
</evidence>
<keyword evidence="8" id="KW-0411">Iron-sulfur</keyword>
<dbReference type="InterPro" id="IPR020558">
    <property type="entry name" value="DiOHA_6PGluconate_deHydtase_CS"/>
</dbReference>
<dbReference type="Proteomes" id="UP000250003">
    <property type="component" value="Chromosome"/>
</dbReference>
<dbReference type="Pfam" id="PF24877">
    <property type="entry name" value="ILV_EDD_C"/>
    <property type="match status" value="1"/>
</dbReference>
<feature type="region of interest" description="Disordered" evidence="17">
    <location>
        <begin position="548"/>
        <end position="567"/>
    </location>
</feature>
<evidence type="ECO:0000259" key="18">
    <source>
        <dbReference type="Pfam" id="PF00920"/>
    </source>
</evidence>
<proteinExistence type="inferred from homology"/>
<evidence type="ECO:0000313" key="21">
    <source>
        <dbReference type="Proteomes" id="UP000250003"/>
    </source>
</evidence>
<dbReference type="PROSITE" id="PS00886">
    <property type="entry name" value="ILVD_EDD_1"/>
    <property type="match status" value="1"/>
</dbReference>
<keyword evidence="5" id="KW-0479">Metal-binding</keyword>
<dbReference type="FunFam" id="3.50.30.80:FF:000001">
    <property type="entry name" value="Dihydroxy-acid dehydratase"/>
    <property type="match status" value="1"/>
</dbReference>
<feature type="domain" description="Dihydroxy-acid/6-phosphogluconate dehydratase N-terminal" evidence="18">
    <location>
        <begin position="33"/>
        <end position="353"/>
    </location>
</feature>
<dbReference type="Gene3D" id="3.50.30.80">
    <property type="entry name" value="IlvD/EDD C-terminal domain-like"/>
    <property type="match status" value="1"/>
</dbReference>
<dbReference type="PANTHER" id="PTHR43661:SF3">
    <property type="entry name" value="D-XYLONATE DEHYDRATASE YAGF-RELATED"/>
    <property type="match status" value="1"/>
</dbReference>
<dbReference type="NCBIfam" id="TIGR00110">
    <property type="entry name" value="ilvD"/>
    <property type="match status" value="1"/>
</dbReference>
<evidence type="ECO:0000256" key="7">
    <source>
        <dbReference type="ARBA" id="ARBA00023004"/>
    </source>
</evidence>
<sequence>MKTRSSDILEGPGWANVRALYKADGYSQEELEKPIIAVVNAYSSICPGHVIFRQLSERVREGIQAGGGTPVELGMIGACDGIAMGHKGMKYILPTRQMIADSIEAMAEAHRLDGLVLLGSCDKIIPGMLMGAMRVNLPTILVNGGPSLPGRMKKDNPYGGEFIDHSIIQESEGALQKGMISKEKFQWIEDHAMPTMGSCAMLGTANTMGCLAEAMGIMLPGTAVIPAVYSERLAAGYRSGKQIVELVRRNIKIRDIITKNAIYNGIRVNGAIGGSTNAVLHLIAIAYEGEIELSISDFGKICEGIPHLVPLIPSGNRTLLEFYEAGGVPVLMKELESILWVQEKNCQGKILREVLEKVQNFYPEVIHSIENPVHTRGGIKILYGNLAPEGAVSKPSAIPDKALVFRGKAKIYEGEEEALKGIRRGDVQEGTVIVIRNEGPKGGPGMPEMYKAMKLLVGMHLGDKVCLITDGRFSGSNNGCFVGHISPEAAQNGPIAYLEDGDEIFVDISRGLIEAADVDFEERRKKKKPFVREVKGCLYQYAQNVKSASQGAMIPNRREYDREEENR</sequence>
<dbReference type="InterPro" id="IPR004404">
    <property type="entry name" value="DihydroxyA_deHydtase"/>
</dbReference>
<dbReference type="EC" id="4.2.1.9" evidence="14 16"/>
<keyword evidence="9 20" id="KW-0456">Lyase</keyword>
<dbReference type="RefSeq" id="WP_111920757.1">
    <property type="nucleotide sequence ID" value="NZ_CP030280.1"/>
</dbReference>
<dbReference type="GO" id="GO:0004160">
    <property type="term" value="F:dihydroxy-acid dehydratase activity"/>
    <property type="evidence" value="ECO:0007669"/>
    <property type="project" value="UniProtKB-UniRule"/>
</dbReference>
<dbReference type="Pfam" id="PF00920">
    <property type="entry name" value="ILVD_EDD_N"/>
    <property type="match status" value="1"/>
</dbReference>
<dbReference type="GO" id="GO:0009097">
    <property type="term" value="P:isoleucine biosynthetic process"/>
    <property type="evidence" value="ECO:0007669"/>
    <property type="project" value="UniProtKB-UniPathway"/>
</dbReference>
<name>A0A2Z4UEE3_9FIRM</name>
<evidence type="ECO:0000256" key="4">
    <source>
        <dbReference type="ARBA" id="ARBA00022714"/>
    </source>
</evidence>
<evidence type="ECO:0000313" key="20">
    <source>
        <dbReference type="EMBL" id="AWY99316.1"/>
    </source>
</evidence>
<dbReference type="SUPFAM" id="SSF52016">
    <property type="entry name" value="LeuD/IlvD-like"/>
    <property type="match status" value="1"/>
</dbReference>
<reference evidence="21" key="1">
    <citation type="submission" date="2018-06" db="EMBL/GenBank/DDBJ databases">
        <title>Description of Blautia argi sp. nov., a new anaerobic isolated from dog feces.</title>
        <authorList>
            <person name="Chang Y.-H."/>
            <person name="Paek J."/>
            <person name="Shin Y."/>
        </authorList>
    </citation>
    <scope>NUCLEOTIDE SEQUENCE [LARGE SCALE GENOMIC DNA]</scope>
    <source>
        <strain evidence="21">KCTC 15426</strain>
    </source>
</reference>
<evidence type="ECO:0000256" key="6">
    <source>
        <dbReference type="ARBA" id="ARBA00022842"/>
    </source>
</evidence>
<dbReference type="GO" id="GO:0046872">
    <property type="term" value="F:metal ion binding"/>
    <property type="evidence" value="ECO:0007669"/>
    <property type="project" value="UniProtKB-KW"/>
</dbReference>
<evidence type="ECO:0000256" key="10">
    <source>
        <dbReference type="ARBA" id="ARBA00023304"/>
    </source>
</evidence>
<dbReference type="EMBL" id="CP030280">
    <property type="protein sequence ID" value="AWY99316.1"/>
    <property type="molecule type" value="Genomic_DNA"/>
</dbReference>
<dbReference type="UniPathway" id="UPA00047">
    <property type="reaction ID" value="UER00057"/>
</dbReference>
<dbReference type="GO" id="GO:0009099">
    <property type="term" value="P:L-valine biosynthetic process"/>
    <property type="evidence" value="ECO:0007669"/>
    <property type="project" value="UniProtKB-UniPathway"/>
</dbReference>
<comment type="cofactor">
    <cofactor evidence="15">
        <name>[2Fe-2S] cluster</name>
        <dbReference type="ChEBI" id="CHEBI:190135"/>
    </cofactor>
</comment>
<organism evidence="20 21">
    <name type="scientific">Blautia argi</name>
    <dbReference type="NCBI Taxonomy" id="1912897"/>
    <lineage>
        <taxon>Bacteria</taxon>
        <taxon>Bacillati</taxon>
        <taxon>Bacillota</taxon>
        <taxon>Clostridia</taxon>
        <taxon>Lachnospirales</taxon>
        <taxon>Lachnospiraceae</taxon>
        <taxon>Blautia</taxon>
    </lineage>
</organism>
<keyword evidence="4" id="KW-0001">2Fe-2S</keyword>
<protein>
    <recommendedName>
        <fullName evidence="14 16">Dihydroxy-acid dehydratase</fullName>
        <ecNumber evidence="14 16">4.2.1.9</ecNumber>
    </recommendedName>
</protein>
<feature type="compositionally biased region" description="Basic and acidic residues" evidence="17">
    <location>
        <begin position="556"/>
        <end position="567"/>
    </location>
</feature>
<dbReference type="GO" id="GO:0051537">
    <property type="term" value="F:2 iron, 2 sulfur cluster binding"/>
    <property type="evidence" value="ECO:0007669"/>
    <property type="project" value="UniProtKB-KW"/>
</dbReference>
<dbReference type="InterPro" id="IPR042096">
    <property type="entry name" value="Dihydro-acid_dehy_C"/>
</dbReference>
<dbReference type="KEGG" id="blau:DQQ01_15640"/>
<keyword evidence="10" id="KW-0100">Branched-chain amino acid biosynthesis</keyword>
<keyword evidence="3" id="KW-0028">Amino-acid biosynthesis</keyword>
<evidence type="ECO:0000256" key="12">
    <source>
        <dbReference type="ARBA" id="ARBA00029436"/>
    </source>
</evidence>
<evidence type="ECO:0000259" key="19">
    <source>
        <dbReference type="Pfam" id="PF24877"/>
    </source>
</evidence>
<evidence type="ECO:0000256" key="14">
    <source>
        <dbReference type="ARBA" id="ARBA00029490"/>
    </source>
</evidence>
<evidence type="ECO:0000256" key="1">
    <source>
        <dbReference type="ARBA" id="ARBA00001946"/>
    </source>
</evidence>
<dbReference type="InterPro" id="IPR000581">
    <property type="entry name" value="ILV_EDD_N"/>
</dbReference>
<comment type="cofactor">
    <cofactor evidence="1">
        <name>Mg(2+)</name>
        <dbReference type="ChEBI" id="CHEBI:18420"/>
    </cofactor>
</comment>